<dbReference type="Proteomes" id="UP000499080">
    <property type="component" value="Unassembled WGS sequence"/>
</dbReference>
<evidence type="ECO:0000313" key="2">
    <source>
        <dbReference type="EMBL" id="GBN34152.1"/>
    </source>
</evidence>
<dbReference type="EMBL" id="BGPR01008487">
    <property type="protein sequence ID" value="GBN34152.1"/>
    <property type="molecule type" value="Genomic_DNA"/>
</dbReference>
<gene>
    <name evidence="2" type="ORF">AVEN_90430_1</name>
</gene>
<accession>A0A4Y2N5I5</accession>
<reference evidence="2 3" key="1">
    <citation type="journal article" date="2019" name="Sci. Rep.">
        <title>Orb-weaving spider Araneus ventricosus genome elucidates the spidroin gene catalogue.</title>
        <authorList>
            <person name="Kono N."/>
            <person name="Nakamura H."/>
            <person name="Ohtoshi R."/>
            <person name="Moran D.A.P."/>
            <person name="Shinohara A."/>
            <person name="Yoshida Y."/>
            <person name="Fujiwara M."/>
            <person name="Mori M."/>
            <person name="Tomita M."/>
            <person name="Arakawa K."/>
        </authorList>
    </citation>
    <scope>NUCLEOTIDE SEQUENCE [LARGE SCALE GENOMIC DNA]</scope>
</reference>
<protein>
    <submittedName>
        <fullName evidence="2">Uncharacterized protein</fullName>
    </submittedName>
</protein>
<proteinExistence type="predicted"/>
<comment type="caution">
    <text evidence="2">The sequence shown here is derived from an EMBL/GenBank/DDBJ whole genome shotgun (WGS) entry which is preliminary data.</text>
</comment>
<name>A0A4Y2N5I5_ARAVE</name>
<feature type="compositionally biased region" description="Basic and acidic residues" evidence="1">
    <location>
        <begin position="81"/>
        <end position="99"/>
    </location>
</feature>
<organism evidence="2 3">
    <name type="scientific">Araneus ventricosus</name>
    <name type="common">Orbweaver spider</name>
    <name type="synonym">Epeira ventricosa</name>
    <dbReference type="NCBI Taxonomy" id="182803"/>
    <lineage>
        <taxon>Eukaryota</taxon>
        <taxon>Metazoa</taxon>
        <taxon>Ecdysozoa</taxon>
        <taxon>Arthropoda</taxon>
        <taxon>Chelicerata</taxon>
        <taxon>Arachnida</taxon>
        <taxon>Araneae</taxon>
        <taxon>Araneomorphae</taxon>
        <taxon>Entelegynae</taxon>
        <taxon>Araneoidea</taxon>
        <taxon>Araneidae</taxon>
        <taxon>Araneus</taxon>
    </lineage>
</organism>
<keyword evidence="3" id="KW-1185">Reference proteome</keyword>
<evidence type="ECO:0000256" key="1">
    <source>
        <dbReference type="SAM" id="MobiDB-lite"/>
    </source>
</evidence>
<evidence type="ECO:0000313" key="3">
    <source>
        <dbReference type="Proteomes" id="UP000499080"/>
    </source>
</evidence>
<feature type="region of interest" description="Disordered" evidence="1">
    <location>
        <begin position="53"/>
        <end position="99"/>
    </location>
</feature>
<sequence>MTLHMCTALISKIEIIWIQVLPSDIFGNNLLIPKLMSGCNILTDLPLNDRDVANGERQVRSRGSSVDSQRSKSRSRSHSPFFDKEDRGSDGRDKWSKSP</sequence>
<dbReference type="AlphaFoldDB" id="A0A4Y2N5I5"/>